<reference evidence="1 2" key="1">
    <citation type="submission" date="2017-05" db="EMBL/GenBank/DDBJ databases">
        <authorList>
            <person name="Varghese N."/>
            <person name="Submissions S."/>
        </authorList>
    </citation>
    <scope>NUCLEOTIDE SEQUENCE [LARGE SCALE GENOMIC DNA]</scope>
    <source>
        <strain evidence="1 2">DSM 26001</strain>
    </source>
</reference>
<gene>
    <name evidence="1" type="ORF">SAMN06295970_11845</name>
</gene>
<name>A0ABY1QL71_9BURK</name>
<proteinExistence type="predicted"/>
<keyword evidence="2" id="KW-1185">Reference proteome</keyword>
<dbReference type="Proteomes" id="UP001158049">
    <property type="component" value="Unassembled WGS sequence"/>
</dbReference>
<sequence>MWGMEVGQPFCSGRARWNPATVQYRYDTGIEGHHLLQINQRDVTAGELDAFHAGSVHMGLFVDCLVPFVLVRIESFYDWSDQAASVNLLPPEQWQLHEWYPGMHLSLALVLVDADTGIVLGKRMVMYSAHVSRVFYDALKMQLETPYGKEVIEAVRSRVYEKYGRSKDMVRAATVVHRPTPLL</sequence>
<organism evidence="1 2">
    <name type="scientific">Noviherbaspirillum suwonense</name>
    <dbReference type="NCBI Taxonomy" id="1224511"/>
    <lineage>
        <taxon>Bacteria</taxon>
        <taxon>Pseudomonadati</taxon>
        <taxon>Pseudomonadota</taxon>
        <taxon>Betaproteobacteria</taxon>
        <taxon>Burkholderiales</taxon>
        <taxon>Oxalobacteraceae</taxon>
        <taxon>Noviherbaspirillum</taxon>
    </lineage>
</organism>
<dbReference type="EMBL" id="FXUL01000018">
    <property type="protein sequence ID" value="SMP72500.1"/>
    <property type="molecule type" value="Genomic_DNA"/>
</dbReference>
<dbReference type="RefSeq" id="WP_283444098.1">
    <property type="nucleotide sequence ID" value="NZ_FXUL01000018.1"/>
</dbReference>
<accession>A0ABY1QL71</accession>
<evidence type="ECO:0000313" key="1">
    <source>
        <dbReference type="EMBL" id="SMP72500.1"/>
    </source>
</evidence>
<comment type="caution">
    <text evidence="1">The sequence shown here is derived from an EMBL/GenBank/DDBJ whole genome shotgun (WGS) entry which is preliminary data.</text>
</comment>
<protein>
    <submittedName>
        <fullName evidence="1">Uncharacterized protein</fullName>
    </submittedName>
</protein>
<evidence type="ECO:0000313" key="2">
    <source>
        <dbReference type="Proteomes" id="UP001158049"/>
    </source>
</evidence>